<accession>A0A444ZAS3</accession>
<comment type="caution">
    <text evidence="1">The sequence shown here is derived from an EMBL/GenBank/DDBJ whole genome shotgun (WGS) entry which is preliminary data.</text>
</comment>
<dbReference type="Proteomes" id="UP000289738">
    <property type="component" value="Chromosome B05"/>
</dbReference>
<evidence type="ECO:0008006" key="3">
    <source>
        <dbReference type="Google" id="ProtNLM"/>
    </source>
</evidence>
<dbReference type="InterPro" id="IPR036691">
    <property type="entry name" value="Endo/exonu/phosph_ase_sf"/>
</dbReference>
<dbReference type="PANTHER" id="PTHR33710">
    <property type="entry name" value="BNAC02G09200D PROTEIN"/>
    <property type="match status" value="1"/>
</dbReference>
<dbReference type="AlphaFoldDB" id="A0A444ZAS3"/>
<protein>
    <recommendedName>
        <fullName evidence="3">Endonuclease/exonuclease/phosphatase domain-containing protein</fullName>
    </recommendedName>
</protein>
<proteinExistence type="predicted"/>
<keyword evidence="2" id="KW-1185">Reference proteome</keyword>
<dbReference type="PANTHER" id="PTHR33710:SF71">
    <property type="entry name" value="ENDONUCLEASE_EXONUCLEASE_PHOSPHATASE DOMAIN-CONTAINING PROTEIN"/>
    <property type="match status" value="1"/>
</dbReference>
<gene>
    <name evidence="1" type="ORF">Ahy_B05g079746</name>
</gene>
<sequence>MGDMFREEAALQVWKAGKRSKQSPGPTRATPIEEDHLSRGLCVFWNDIYNIDVYFWCDSYIKTGIVDGKGNAWACNFIYNNSNFGRKRKQWRKITTTNCNKVEPQHFIGDFNDVLTQKEKMDLKGDRFTWFSNPRNEFVTKEKIDRALVNSEWRFLFENASFSTMSAISLDHCLLILNPKLVYRINKSFKFKAFCAYHQECENIIKKGWEKEISQNCEWTRITRRMNNCKKNLKK</sequence>
<dbReference type="SUPFAM" id="SSF56219">
    <property type="entry name" value="DNase I-like"/>
    <property type="match status" value="1"/>
</dbReference>
<evidence type="ECO:0000313" key="2">
    <source>
        <dbReference type="Proteomes" id="UP000289738"/>
    </source>
</evidence>
<organism evidence="1 2">
    <name type="scientific">Arachis hypogaea</name>
    <name type="common">Peanut</name>
    <dbReference type="NCBI Taxonomy" id="3818"/>
    <lineage>
        <taxon>Eukaryota</taxon>
        <taxon>Viridiplantae</taxon>
        <taxon>Streptophyta</taxon>
        <taxon>Embryophyta</taxon>
        <taxon>Tracheophyta</taxon>
        <taxon>Spermatophyta</taxon>
        <taxon>Magnoliopsida</taxon>
        <taxon>eudicotyledons</taxon>
        <taxon>Gunneridae</taxon>
        <taxon>Pentapetalae</taxon>
        <taxon>rosids</taxon>
        <taxon>fabids</taxon>
        <taxon>Fabales</taxon>
        <taxon>Fabaceae</taxon>
        <taxon>Papilionoideae</taxon>
        <taxon>50 kb inversion clade</taxon>
        <taxon>dalbergioids sensu lato</taxon>
        <taxon>Dalbergieae</taxon>
        <taxon>Pterocarpus clade</taxon>
        <taxon>Arachis</taxon>
    </lineage>
</organism>
<name>A0A444ZAS3_ARAHY</name>
<dbReference type="EMBL" id="SDMP01000015">
    <property type="protein sequence ID" value="RYR11282.1"/>
    <property type="molecule type" value="Genomic_DNA"/>
</dbReference>
<evidence type="ECO:0000313" key="1">
    <source>
        <dbReference type="EMBL" id="RYR11282.1"/>
    </source>
</evidence>
<reference evidence="1 2" key="1">
    <citation type="submission" date="2019-01" db="EMBL/GenBank/DDBJ databases">
        <title>Sequencing of cultivated peanut Arachis hypogaea provides insights into genome evolution and oil improvement.</title>
        <authorList>
            <person name="Chen X."/>
        </authorList>
    </citation>
    <scope>NUCLEOTIDE SEQUENCE [LARGE SCALE GENOMIC DNA]</scope>
    <source>
        <strain evidence="2">cv. Fuhuasheng</strain>
        <tissue evidence="1">Leaves</tissue>
    </source>
</reference>